<dbReference type="EMBL" id="SGBB01000040">
    <property type="protein sequence ID" value="RZD17492.1"/>
    <property type="molecule type" value="Genomic_DNA"/>
</dbReference>
<dbReference type="InterPro" id="IPR037914">
    <property type="entry name" value="SpoVT-AbrB_sf"/>
</dbReference>
<evidence type="ECO:0000259" key="1">
    <source>
        <dbReference type="SMART" id="SM00966"/>
    </source>
</evidence>
<feature type="domain" description="SpoVT-AbrB" evidence="1">
    <location>
        <begin position="6"/>
        <end position="49"/>
    </location>
</feature>
<evidence type="ECO:0000313" key="2">
    <source>
        <dbReference type="EMBL" id="RZD17492.1"/>
    </source>
</evidence>
<protein>
    <submittedName>
        <fullName evidence="2">AbrB/MazE/SpoVT family DNA-binding domain-containing protein</fullName>
    </submittedName>
</protein>
<sequence length="82" mass="9641">MILKIISIGNSKGIRIPSNIIKMYNINDLVDIELSDNQIILKPINKPRIGWNEAFKNMRENNDDGLIIQDDIDLNFEEWEWK</sequence>
<dbReference type="Gene3D" id="2.10.260.10">
    <property type="match status" value="1"/>
</dbReference>
<name>A0A519BJP7_9DELT</name>
<dbReference type="GO" id="GO:0003677">
    <property type="term" value="F:DNA binding"/>
    <property type="evidence" value="ECO:0007669"/>
    <property type="project" value="UniProtKB-KW"/>
</dbReference>
<dbReference type="AlphaFoldDB" id="A0A519BJP7"/>
<proteinExistence type="predicted"/>
<comment type="caution">
    <text evidence="2">The sequence shown here is derived from an EMBL/GenBank/DDBJ whole genome shotgun (WGS) entry which is preliminary data.</text>
</comment>
<dbReference type="InterPro" id="IPR007159">
    <property type="entry name" value="SpoVT-AbrB_dom"/>
</dbReference>
<keyword evidence="2" id="KW-0238">DNA-binding</keyword>
<accession>A0A519BJP7</accession>
<dbReference type="Pfam" id="PF04014">
    <property type="entry name" value="MazE_antitoxin"/>
    <property type="match status" value="1"/>
</dbReference>
<evidence type="ECO:0000313" key="3">
    <source>
        <dbReference type="Proteomes" id="UP000319296"/>
    </source>
</evidence>
<dbReference type="Proteomes" id="UP000319296">
    <property type="component" value="Unassembled WGS sequence"/>
</dbReference>
<dbReference type="SMART" id="SM00966">
    <property type="entry name" value="SpoVT_AbrB"/>
    <property type="match status" value="1"/>
</dbReference>
<gene>
    <name evidence="2" type="ORF">EVG15_10865</name>
</gene>
<reference evidence="2 3" key="1">
    <citation type="journal article" date="2019" name="ISME J.">
        <title>Insights into ecological role of a new deltaproteobacterial order Candidatus Acidulodesulfobacterales by metagenomics and metatranscriptomics.</title>
        <authorList>
            <person name="Tan S."/>
            <person name="Liu J."/>
            <person name="Fang Y."/>
            <person name="Hedlund B.P."/>
            <person name="Lian Z.H."/>
            <person name="Huang L.Y."/>
            <person name="Li J.T."/>
            <person name="Huang L.N."/>
            <person name="Li W.J."/>
            <person name="Jiang H.C."/>
            <person name="Dong H.L."/>
            <person name="Shu W.S."/>
        </authorList>
    </citation>
    <scope>NUCLEOTIDE SEQUENCE [LARGE SCALE GENOMIC DNA]</scope>
    <source>
        <strain evidence="2">AP1</strain>
    </source>
</reference>
<dbReference type="SUPFAM" id="SSF89447">
    <property type="entry name" value="AbrB/MazE/MraZ-like"/>
    <property type="match status" value="1"/>
</dbReference>
<organism evidence="2 3">
    <name type="scientific">Candidatus Acididesulfobacter diazotrophicus</name>
    <dbReference type="NCBI Taxonomy" id="2597226"/>
    <lineage>
        <taxon>Bacteria</taxon>
        <taxon>Deltaproteobacteria</taxon>
        <taxon>Candidatus Acidulodesulfobacterales</taxon>
        <taxon>Candidatus Acididesulfobacter</taxon>
    </lineage>
</organism>